<dbReference type="PANTHER" id="PTHR10291">
    <property type="entry name" value="DEHYDRODOLICHYL DIPHOSPHATE SYNTHASE FAMILY MEMBER"/>
    <property type="match status" value="1"/>
</dbReference>
<dbReference type="PROSITE" id="PS01066">
    <property type="entry name" value="UPP_SYNTHASE"/>
    <property type="match status" value="1"/>
</dbReference>
<comment type="caution">
    <text evidence="5">The sequence shown here is derived from an EMBL/GenBank/DDBJ whole genome shotgun (WGS) entry which is preliminary data.</text>
</comment>
<dbReference type="NCBIfam" id="TIGR00055">
    <property type="entry name" value="uppS"/>
    <property type="match status" value="1"/>
</dbReference>
<dbReference type="GO" id="GO:0016094">
    <property type="term" value="P:polyprenol biosynthetic process"/>
    <property type="evidence" value="ECO:0007669"/>
    <property type="project" value="TreeGrafter"/>
</dbReference>
<feature type="chain" id="PRO_5040926704" description="Alkyl transferase" evidence="4">
    <location>
        <begin position="17"/>
        <end position="250"/>
    </location>
</feature>
<comment type="similarity">
    <text evidence="1 3">Belongs to the UPP synthase family.</text>
</comment>
<dbReference type="PANTHER" id="PTHR10291:SF43">
    <property type="entry name" value="DEHYDRODOLICHYL DIPHOSPHATE SYNTHASE COMPLEX SUBUNIT DHDDS"/>
    <property type="match status" value="1"/>
</dbReference>
<dbReference type="GO" id="GO:0016020">
    <property type="term" value="C:membrane"/>
    <property type="evidence" value="ECO:0007669"/>
    <property type="project" value="TreeGrafter"/>
</dbReference>
<dbReference type="Pfam" id="PF01255">
    <property type="entry name" value="Prenyltransf"/>
    <property type="match status" value="1"/>
</dbReference>
<organism evidence="5 6">
    <name type="scientific">Penicillium salamii</name>
    <dbReference type="NCBI Taxonomy" id="1612424"/>
    <lineage>
        <taxon>Eukaryota</taxon>
        <taxon>Fungi</taxon>
        <taxon>Dikarya</taxon>
        <taxon>Ascomycota</taxon>
        <taxon>Pezizomycotina</taxon>
        <taxon>Eurotiomycetes</taxon>
        <taxon>Eurotiomycetidae</taxon>
        <taxon>Eurotiales</taxon>
        <taxon>Aspergillaceae</taxon>
        <taxon>Penicillium</taxon>
    </lineage>
</organism>
<dbReference type="GO" id="GO:0005811">
    <property type="term" value="C:lipid droplet"/>
    <property type="evidence" value="ECO:0007669"/>
    <property type="project" value="TreeGrafter"/>
</dbReference>
<proteinExistence type="inferred from homology"/>
<feature type="signal peptide" evidence="4">
    <location>
        <begin position="1"/>
        <end position="16"/>
    </location>
</feature>
<dbReference type="OrthoDB" id="10267175at2759"/>
<dbReference type="GO" id="GO:0005783">
    <property type="term" value="C:endoplasmic reticulum"/>
    <property type="evidence" value="ECO:0007669"/>
    <property type="project" value="TreeGrafter"/>
</dbReference>
<dbReference type="Proteomes" id="UP001152649">
    <property type="component" value="Unassembled WGS sequence"/>
</dbReference>
<evidence type="ECO:0000313" key="6">
    <source>
        <dbReference type="Proteomes" id="UP001152649"/>
    </source>
</evidence>
<keyword evidence="2 3" id="KW-0808">Transferase</keyword>
<dbReference type="GO" id="GO:0045547">
    <property type="term" value="F:ditrans,polycis-polyprenyl diphosphate synthase [(2E,6E)-farnesyl diphosphate specific] activity"/>
    <property type="evidence" value="ECO:0007669"/>
    <property type="project" value="TreeGrafter"/>
</dbReference>
<protein>
    <recommendedName>
        <fullName evidence="3">Alkyl transferase</fullName>
        <ecNumber evidence="3">2.5.1.-</ecNumber>
    </recommendedName>
</protein>
<keyword evidence="4" id="KW-0732">Signal</keyword>
<dbReference type="InterPro" id="IPR036424">
    <property type="entry name" value="UPP_synth-like_sf"/>
</dbReference>
<dbReference type="Gene3D" id="3.40.1180.10">
    <property type="entry name" value="Decaprenyl diphosphate synthase-like"/>
    <property type="match status" value="1"/>
</dbReference>
<evidence type="ECO:0000256" key="4">
    <source>
        <dbReference type="SAM" id="SignalP"/>
    </source>
</evidence>
<accession>A0A9W4NU26</accession>
<dbReference type="InterPro" id="IPR001441">
    <property type="entry name" value="UPP_synth-like"/>
</dbReference>
<evidence type="ECO:0000313" key="5">
    <source>
        <dbReference type="EMBL" id="CAG8407121.1"/>
    </source>
</evidence>
<name>A0A9W4NU26_9EURO</name>
<dbReference type="SUPFAM" id="SSF64005">
    <property type="entry name" value="Undecaprenyl diphosphate synthase"/>
    <property type="match status" value="1"/>
</dbReference>
<gene>
    <name evidence="5" type="ORF">PSALAMII_LOCUS8411</name>
</gene>
<reference evidence="5" key="1">
    <citation type="submission" date="2021-07" db="EMBL/GenBank/DDBJ databases">
        <authorList>
            <person name="Branca A.L. A."/>
        </authorList>
    </citation>
    <scope>NUCLEOTIDE SEQUENCE</scope>
</reference>
<dbReference type="InterPro" id="IPR018520">
    <property type="entry name" value="UPP_synth-like_CS"/>
</dbReference>
<sequence>MILVHLLHRILTSVLLYMNDFISETFREGPIPRHVAFIMDGNRRYARQNEVTVAEGHSADQCFALGIEIVSLYAFSLENFKRPQEQVDTLMRLLEGSLLQIHGPNTFVEKHDVQIRVVGRLELLDENVMSAIARTMEATKDNKGKVLNICIAYTARDEIATAIRETVSACGSSAKITEISLTDNMFMEVPVDLMIRTSGVYRLSDFMLWQCHQHTPIEVVERNWPDFGRFDMGVVLLRWQRRRNQVLVEF</sequence>
<dbReference type="EMBL" id="CAJVPG010000422">
    <property type="protein sequence ID" value="CAG8407121.1"/>
    <property type="molecule type" value="Genomic_DNA"/>
</dbReference>
<evidence type="ECO:0000256" key="1">
    <source>
        <dbReference type="ARBA" id="ARBA00005432"/>
    </source>
</evidence>
<evidence type="ECO:0000256" key="2">
    <source>
        <dbReference type="ARBA" id="ARBA00022679"/>
    </source>
</evidence>
<keyword evidence="6" id="KW-1185">Reference proteome</keyword>
<dbReference type="CDD" id="cd00475">
    <property type="entry name" value="Cis_IPPS"/>
    <property type="match status" value="1"/>
</dbReference>
<evidence type="ECO:0000256" key="3">
    <source>
        <dbReference type="RuleBase" id="RU363018"/>
    </source>
</evidence>
<dbReference type="AlphaFoldDB" id="A0A9W4NU26"/>
<dbReference type="EC" id="2.5.1.-" evidence="3"/>
<dbReference type="GO" id="GO:1904423">
    <property type="term" value="C:dehydrodolichyl diphosphate synthase complex"/>
    <property type="evidence" value="ECO:0007669"/>
    <property type="project" value="TreeGrafter"/>
</dbReference>